<dbReference type="SUPFAM" id="SSF57667">
    <property type="entry name" value="beta-beta-alpha zinc fingers"/>
    <property type="match status" value="4"/>
</dbReference>
<evidence type="ECO:0000313" key="18">
    <source>
        <dbReference type="Proteomes" id="UP000410492"/>
    </source>
</evidence>
<dbReference type="Pfam" id="PF00096">
    <property type="entry name" value="zf-C2H2"/>
    <property type="match status" value="4"/>
</dbReference>
<dbReference type="InterPro" id="IPR056438">
    <property type="entry name" value="Znf-C2H2_CTCF"/>
</dbReference>
<reference evidence="17 18" key="1">
    <citation type="submission" date="2019-01" db="EMBL/GenBank/DDBJ databases">
        <authorList>
            <person name="Sayadi A."/>
        </authorList>
    </citation>
    <scope>NUCLEOTIDE SEQUENCE [LARGE SCALE GENOMIC DNA]</scope>
</reference>
<organism evidence="17 18">
    <name type="scientific">Callosobruchus maculatus</name>
    <name type="common">Southern cowpea weevil</name>
    <name type="synonym">Pulse bruchid</name>
    <dbReference type="NCBI Taxonomy" id="64391"/>
    <lineage>
        <taxon>Eukaryota</taxon>
        <taxon>Metazoa</taxon>
        <taxon>Ecdysozoa</taxon>
        <taxon>Arthropoda</taxon>
        <taxon>Hexapoda</taxon>
        <taxon>Insecta</taxon>
        <taxon>Pterygota</taxon>
        <taxon>Neoptera</taxon>
        <taxon>Endopterygota</taxon>
        <taxon>Coleoptera</taxon>
        <taxon>Polyphaga</taxon>
        <taxon>Cucujiformia</taxon>
        <taxon>Chrysomeloidea</taxon>
        <taxon>Chrysomelidae</taxon>
        <taxon>Bruchinae</taxon>
        <taxon>Bruchini</taxon>
        <taxon>Callosobruchus</taxon>
    </lineage>
</organism>
<comment type="subcellular location">
    <subcellularLocation>
        <location evidence="1">Nucleus</location>
    </subcellularLocation>
</comment>
<dbReference type="FunFam" id="3.30.160.60:FF:001064">
    <property type="entry name" value="Zinc finger protein 425"/>
    <property type="match status" value="1"/>
</dbReference>
<dbReference type="FunFam" id="3.30.160.60:FF:002336">
    <property type="entry name" value="Regular, isoform C"/>
    <property type="match status" value="1"/>
</dbReference>
<dbReference type="SMART" id="SM00355">
    <property type="entry name" value="ZnF_C2H2"/>
    <property type="match status" value="9"/>
</dbReference>
<evidence type="ECO:0000256" key="3">
    <source>
        <dbReference type="ARBA" id="ARBA00022492"/>
    </source>
</evidence>
<evidence type="ECO:0000256" key="12">
    <source>
        <dbReference type="ARBA" id="ARBA00023843"/>
    </source>
</evidence>
<feature type="domain" description="C2H2-type" evidence="16">
    <location>
        <begin position="156"/>
        <end position="183"/>
    </location>
</feature>
<feature type="domain" description="C2H2-type" evidence="16">
    <location>
        <begin position="184"/>
        <end position="211"/>
    </location>
</feature>
<comment type="similarity">
    <text evidence="2">Belongs to the krueppel C2H2-type zinc-finger protein family.</text>
</comment>
<dbReference type="PROSITE" id="PS00028">
    <property type="entry name" value="ZINC_FINGER_C2H2_1"/>
    <property type="match status" value="6"/>
</dbReference>
<keyword evidence="6 14" id="KW-0863">Zinc-finger</keyword>
<feature type="domain" description="C2H2-type" evidence="16">
    <location>
        <begin position="70"/>
        <end position="97"/>
    </location>
</feature>
<evidence type="ECO:0000256" key="2">
    <source>
        <dbReference type="ARBA" id="ARBA00006991"/>
    </source>
</evidence>
<dbReference type="FunFam" id="3.30.160.60:FF:001954">
    <property type="entry name" value="Zinc finger protein 787"/>
    <property type="match status" value="1"/>
</dbReference>
<comment type="function">
    <text evidence="13">Krueppel is a gap class segmentation protein.</text>
</comment>
<evidence type="ECO:0000256" key="7">
    <source>
        <dbReference type="ARBA" id="ARBA00022833"/>
    </source>
</evidence>
<dbReference type="OrthoDB" id="6077919at2759"/>
<dbReference type="GO" id="GO:0035282">
    <property type="term" value="P:segmentation"/>
    <property type="evidence" value="ECO:0007669"/>
    <property type="project" value="UniProtKB-KW"/>
</dbReference>
<protein>
    <recommendedName>
        <fullName evidence="12">Protein krueppel</fullName>
    </recommendedName>
</protein>
<evidence type="ECO:0000256" key="6">
    <source>
        <dbReference type="ARBA" id="ARBA00022771"/>
    </source>
</evidence>
<feature type="domain" description="C2H2-type" evidence="16">
    <location>
        <begin position="211"/>
        <end position="238"/>
    </location>
</feature>
<evidence type="ECO:0000259" key="16">
    <source>
        <dbReference type="PROSITE" id="PS50157"/>
    </source>
</evidence>
<keyword evidence="4" id="KW-0479">Metal-binding</keyword>
<dbReference type="GO" id="GO:0000978">
    <property type="term" value="F:RNA polymerase II cis-regulatory region sequence-specific DNA binding"/>
    <property type="evidence" value="ECO:0007669"/>
    <property type="project" value="TreeGrafter"/>
</dbReference>
<feature type="region of interest" description="Disordered" evidence="15">
    <location>
        <begin position="317"/>
        <end position="337"/>
    </location>
</feature>
<keyword evidence="3" id="KW-0217">Developmental protein</keyword>
<dbReference type="PANTHER" id="PTHR24399:SF70">
    <property type="entry name" value="C2H2-TYPE DOMAIN-CONTAINING PROTEIN"/>
    <property type="match status" value="1"/>
</dbReference>
<dbReference type="InterPro" id="IPR013087">
    <property type="entry name" value="Znf_C2H2_type"/>
</dbReference>
<dbReference type="Proteomes" id="UP000410492">
    <property type="component" value="Unassembled WGS sequence"/>
</dbReference>
<evidence type="ECO:0000256" key="9">
    <source>
        <dbReference type="ARBA" id="ARBA00023125"/>
    </source>
</evidence>
<feature type="domain" description="C2H2-type" evidence="16">
    <location>
        <begin position="267"/>
        <end position="294"/>
    </location>
</feature>
<evidence type="ECO:0000313" key="17">
    <source>
        <dbReference type="EMBL" id="VEN37120.1"/>
    </source>
</evidence>
<evidence type="ECO:0000256" key="4">
    <source>
        <dbReference type="ARBA" id="ARBA00022723"/>
    </source>
</evidence>
<evidence type="ECO:0000256" key="1">
    <source>
        <dbReference type="ARBA" id="ARBA00004123"/>
    </source>
</evidence>
<keyword evidence="11" id="KW-0539">Nucleus</keyword>
<feature type="compositionally biased region" description="Basic and acidic residues" evidence="15">
    <location>
        <begin position="317"/>
        <end position="330"/>
    </location>
</feature>
<evidence type="ECO:0000256" key="10">
    <source>
        <dbReference type="ARBA" id="ARBA00023163"/>
    </source>
</evidence>
<dbReference type="GO" id="GO:0005654">
    <property type="term" value="C:nucleoplasm"/>
    <property type="evidence" value="ECO:0007669"/>
    <property type="project" value="TreeGrafter"/>
</dbReference>
<dbReference type="PROSITE" id="PS50157">
    <property type="entry name" value="ZINC_FINGER_C2H2_2"/>
    <property type="match status" value="7"/>
</dbReference>
<keyword evidence="5" id="KW-0677">Repeat</keyword>
<evidence type="ECO:0000256" key="15">
    <source>
        <dbReference type="SAM" id="MobiDB-lite"/>
    </source>
</evidence>
<gene>
    <name evidence="17" type="ORF">CALMAC_LOCUS2479</name>
</gene>
<dbReference type="PANTHER" id="PTHR24399">
    <property type="entry name" value="ZINC FINGER AND BTB DOMAIN-CONTAINING"/>
    <property type="match status" value="1"/>
</dbReference>
<keyword evidence="18" id="KW-1185">Reference proteome</keyword>
<dbReference type="FunFam" id="3.30.160.60:FF:000710">
    <property type="entry name" value="Zinc finger protein 768"/>
    <property type="match status" value="1"/>
</dbReference>
<keyword evidence="10" id="KW-0804">Transcription</keyword>
<evidence type="ECO:0000256" key="11">
    <source>
        <dbReference type="ARBA" id="ARBA00023242"/>
    </source>
</evidence>
<keyword evidence="7" id="KW-0862">Zinc</keyword>
<proteinExistence type="inferred from homology"/>
<keyword evidence="3" id="KW-0302">Gap protein</keyword>
<feature type="domain" description="C2H2-type" evidence="16">
    <location>
        <begin position="239"/>
        <end position="266"/>
    </location>
</feature>
<dbReference type="EMBL" id="CAACVG010003050">
    <property type="protein sequence ID" value="VEN37120.1"/>
    <property type="molecule type" value="Genomic_DNA"/>
</dbReference>
<dbReference type="FunFam" id="3.30.160.60:FF:001818">
    <property type="entry name" value="GDNF-inducible zinc finger protein 1 isoform X1"/>
    <property type="match status" value="1"/>
</dbReference>
<evidence type="ECO:0000256" key="14">
    <source>
        <dbReference type="PROSITE-ProRule" id="PRU00042"/>
    </source>
</evidence>
<name>A0A653BP17_CALMS</name>
<dbReference type="GO" id="GO:0008270">
    <property type="term" value="F:zinc ion binding"/>
    <property type="evidence" value="ECO:0007669"/>
    <property type="project" value="UniProtKB-KW"/>
</dbReference>
<evidence type="ECO:0000256" key="5">
    <source>
        <dbReference type="ARBA" id="ARBA00022737"/>
    </source>
</evidence>
<dbReference type="Pfam" id="PF23611">
    <property type="entry name" value="zf-C2H2_16"/>
    <property type="match status" value="1"/>
</dbReference>
<dbReference type="Gene3D" id="3.30.160.60">
    <property type="entry name" value="Classic Zinc Finger"/>
    <property type="match status" value="7"/>
</dbReference>
<keyword evidence="8" id="KW-0805">Transcription regulation</keyword>
<accession>A0A653BP17</accession>
<evidence type="ECO:0000256" key="8">
    <source>
        <dbReference type="ARBA" id="ARBA00023015"/>
    </source>
</evidence>
<dbReference type="GO" id="GO:0001227">
    <property type="term" value="F:DNA-binding transcription repressor activity, RNA polymerase II-specific"/>
    <property type="evidence" value="ECO:0007669"/>
    <property type="project" value="TreeGrafter"/>
</dbReference>
<dbReference type="AlphaFoldDB" id="A0A653BP17"/>
<evidence type="ECO:0000256" key="13">
    <source>
        <dbReference type="ARBA" id="ARBA00053345"/>
    </source>
</evidence>
<feature type="domain" description="C2H2-type" evidence="16">
    <location>
        <begin position="128"/>
        <end position="155"/>
    </location>
</feature>
<dbReference type="InterPro" id="IPR036236">
    <property type="entry name" value="Znf_C2H2_sf"/>
</dbReference>
<keyword evidence="9" id="KW-0238">DNA-binding</keyword>
<sequence length="337" mass="39261">MVQKITNEMKDKHNRPATCILCSFTAKDARRLSAHMSWLHKDSKNLWCHSCNSLVENLPDHLKEYHKDDLKCPLCSKTVKTLSHFMEHVSYHTDRQSKKVSSATCNKNCEDSEDAIKERLDDQNSKSHLCQHCGKIFSKISKLTVHMRIHTGELPYKCSFCDVRTNTRGKLKVHERRHTGEKPFACSFCSKRFSQTSNLKAHEMIHTGKTQVCIVCSKKFCKVSELKVHMQDHTGEYLFKCKQCGHNFKQRIHLKEHLRTHTNERPFQCEFCNRAFRRLDTLQSHVRIHLGEKPFKCPHCPWAARQSSKVKQHVNQQHRDLKASDSKVDADQVLTDI</sequence>